<dbReference type="AlphaFoldDB" id="A0AAN0K955"/>
<dbReference type="Gene3D" id="3.30.559.30">
    <property type="entry name" value="Nonribosomal peptide synthetase, condensation domain"/>
    <property type="match status" value="1"/>
</dbReference>
<evidence type="ECO:0000313" key="1">
    <source>
        <dbReference type="EMBL" id="BEH01597.1"/>
    </source>
</evidence>
<protein>
    <submittedName>
        <fullName evidence="1">Alcohol acetyltransferase</fullName>
    </submittedName>
</protein>
<dbReference type="EMBL" id="AP028056">
    <property type="protein sequence ID" value="BEH01597.1"/>
    <property type="molecule type" value="Genomic_DNA"/>
</dbReference>
<dbReference type="Gene3D" id="3.30.559.10">
    <property type="entry name" value="Chloramphenicol acetyltransferase-like domain"/>
    <property type="match status" value="1"/>
</dbReference>
<dbReference type="KEGG" id="broo:brsh051_08780"/>
<dbReference type="PANTHER" id="PTHR28037">
    <property type="entry name" value="ALCOHOL O-ACETYLTRANSFERASE 1-RELATED"/>
    <property type="match status" value="1"/>
</dbReference>
<proteinExistence type="predicted"/>
<reference evidence="1" key="1">
    <citation type="journal article" date="2024" name="Int. J. Syst. Evol. Microbiol.">
        <title>Brooklawnia propionicigenes sp. nov., a facultatively anaerobic, propionate-producing bacterium isolated from a methanogenic reactor treating waste from cattle farms.</title>
        <authorList>
            <person name="Akita Y."/>
            <person name="Ueki A."/>
            <person name="Tonouchi A."/>
            <person name="Sugawara Y."/>
            <person name="Honma S."/>
            <person name="Kaku N."/>
            <person name="Ueki K."/>
        </authorList>
    </citation>
    <scope>NUCLEOTIDE SEQUENCE</scope>
    <source>
        <strain evidence="1">SH051</strain>
    </source>
</reference>
<accession>A0AAN0K955</accession>
<keyword evidence="2" id="KW-1185">Reference proteome</keyword>
<dbReference type="SUPFAM" id="SSF52777">
    <property type="entry name" value="CoA-dependent acyltransferases"/>
    <property type="match status" value="1"/>
</dbReference>
<name>A0AAN0K955_9ACTN</name>
<dbReference type="InterPro" id="IPR023213">
    <property type="entry name" value="CAT-like_dom_sf"/>
</dbReference>
<evidence type="ECO:0000313" key="2">
    <source>
        <dbReference type="Proteomes" id="UP001431656"/>
    </source>
</evidence>
<gene>
    <name evidence="1" type="ORF">brsh051_08780</name>
</gene>
<dbReference type="Proteomes" id="UP001431656">
    <property type="component" value="Chromosome"/>
</dbReference>
<dbReference type="RefSeq" id="WP_286267943.1">
    <property type="nucleotide sequence ID" value="NZ_AP028056.1"/>
</dbReference>
<sequence>MTPDPPRTSPGLRHSSAWWPRTPPSTWVRLDNAANIFLATRSDIDTKVFRLAAELDEMVDPAVLQEALDRVYAQYPLFRAVLRQGIFWYYLQESDRHPVVAEDVAPSVTHLYRFDSRDLLFRVLHRGHRISLEVFHALTDGTGALWFFQDLLTEYLGLRHPEEFAAAAPTGRSGVKQEFTVDAFSQWFGSRRGAGAFIEEATTPVGSTSSLVADNAGGPVASHEKASHPHTRSRRVVRVRGRLTPDRRTRVVEVSVPVRPMLDLARAEGVSLTIYLIALFFESLRATRVLRREARTMAVSVPVNLRQFFPSASGRNFFATIRLMHQYGVDSGADSLGAVCRSLDEQFQSQLTQDGLQRKIRRLVRFERHPLLRFIPRPLKDAVLGAVNHLNNRGITVAISNLGRVALPAPADPHVRRMFLHVSAARPQLSAISHGDVLTVSFTSPFVETDYHAAFVRHLTDRGVAVRVNASRVTAQELAEAEGDPSRLETCARRRQR</sequence>
<dbReference type="PANTHER" id="PTHR28037:SF1">
    <property type="entry name" value="ALCOHOL O-ACETYLTRANSFERASE 1-RELATED"/>
    <property type="match status" value="1"/>
</dbReference>
<dbReference type="InterPro" id="IPR052058">
    <property type="entry name" value="Alcohol_O-acetyltransferase"/>
</dbReference>
<organism evidence="1 2">
    <name type="scientific">Brooklawnia propionicigenes</name>
    <dbReference type="NCBI Taxonomy" id="3041175"/>
    <lineage>
        <taxon>Bacteria</taxon>
        <taxon>Bacillati</taxon>
        <taxon>Actinomycetota</taxon>
        <taxon>Actinomycetes</taxon>
        <taxon>Propionibacteriales</taxon>
        <taxon>Propionibacteriaceae</taxon>
        <taxon>Brooklawnia</taxon>
    </lineage>
</organism>